<organism evidence="3 4">
    <name type="scientific">Marinobacterium rhizophilum</name>
    <dbReference type="NCBI Taxonomy" id="420402"/>
    <lineage>
        <taxon>Bacteria</taxon>
        <taxon>Pseudomonadati</taxon>
        <taxon>Pseudomonadota</taxon>
        <taxon>Gammaproteobacteria</taxon>
        <taxon>Oceanospirillales</taxon>
        <taxon>Oceanospirillaceae</taxon>
        <taxon>Marinobacterium</taxon>
    </lineage>
</organism>
<feature type="signal peptide" evidence="2">
    <location>
        <begin position="1"/>
        <end position="27"/>
    </location>
</feature>
<keyword evidence="2" id="KW-0732">Signal</keyword>
<dbReference type="EMBL" id="CP073347">
    <property type="protein sequence ID" value="UTW12547.1"/>
    <property type="molecule type" value="Genomic_DNA"/>
</dbReference>
<sequence>MRFRKRFELTGSCMLVTAVMASMPALAATEAQLQEQEQLLFEIRQLKLINESQSRQIQLMEQRLSGLEQQSSAAQPQQQASASAGDDDIKREAGPSQSVEDVLQQEHALFSNKWTIEGGLSYSHYDRKQLVLDGFLALDAIFLGDISIDDVESDIFTFDLGANYTLSDRWQLGVDVPLISRYSTYTKSAPTYTNTVQADVDAMFKLGDIEFNSFYKLFDESEGSWPDTVWSVRLKAPTGKDPYGIKTITEEKVDPSDPDNPTILRYPSELATGSGLWALGTGLSFVKTVDPAILFASIDYTHQFANDFSDISSDPDVTTPGEVRLGDSIGFGFGVAFAINDRMSLSLAYAQRLQEESESKASGGPWVTAIGSDANAATFTTGITYALDPKLSMSTSLGIGLTPDSPDFTVGIKFPYRF</sequence>
<accession>A0ABY5HL67</accession>
<dbReference type="RefSeq" id="WP_255854639.1">
    <property type="nucleotide sequence ID" value="NZ_CP073347.1"/>
</dbReference>
<protein>
    <recommendedName>
        <fullName evidence="5">Transporter</fullName>
    </recommendedName>
</protein>
<evidence type="ECO:0008006" key="5">
    <source>
        <dbReference type="Google" id="ProtNLM"/>
    </source>
</evidence>
<proteinExistence type="predicted"/>
<evidence type="ECO:0000256" key="1">
    <source>
        <dbReference type="SAM" id="MobiDB-lite"/>
    </source>
</evidence>
<name>A0ABY5HL67_9GAMM</name>
<feature type="region of interest" description="Disordered" evidence="1">
    <location>
        <begin position="68"/>
        <end position="97"/>
    </location>
</feature>
<gene>
    <name evidence="3" type="ORF">KDW95_02350</name>
</gene>
<keyword evidence="4" id="KW-1185">Reference proteome</keyword>
<evidence type="ECO:0000313" key="3">
    <source>
        <dbReference type="EMBL" id="UTW12547.1"/>
    </source>
</evidence>
<reference evidence="3" key="1">
    <citation type="submission" date="2021-04" db="EMBL/GenBank/DDBJ databases">
        <title>Oceanospirillales bacteria with DddD are important DMSP degraders in coastal seawater.</title>
        <authorList>
            <person name="Liu J."/>
        </authorList>
    </citation>
    <scope>NUCLEOTIDE SEQUENCE</scope>
    <source>
        <strain evidence="3">D13-1</strain>
    </source>
</reference>
<evidence type="ECO:0000313" key="4">
    <source>
        <dbReference type="Proteomes" id="UP001058461"/>
    </source>
</evidence>
<feature type="compositionally biased region" description="Low complexity" evidence="1">
    <location>
        <begin position="69"/>
        <end position="84"/>
    </location>
</feature>
<evidence type="ECO:0000256" key="2">
    <source>
        <dbReference type="SAM" id="SignalP"/>
    </source>
</evidence>
<dbReference type="Proteomes" id="UP001058461">
    <property type="component" value="Chromosome"/>
</dbReference>
<dbReference type="Gene3D" id="2.40.160.60">
    <property type="entry name" value="Outer membrane protein transport protein (OMPP1/FadL/TodX)"/>
    <property type="match status" value="1"/>
</dbReference>
<feature type="chain" id="PRO_5045306936" description="Transporter" evidence="2">
    <location>
        <begin position="28"/>
        <end position="418"/>
    </location>
</feature>